<comment type="caution">
    <text evidence="2">The sequence shown here is derived from an EMBL/GenBank/DDBJ whole genome shotgun (WGS) entry which is preliminary data.</text>
</comment>
<proteinExistence type="predicted"/>
<keyword evidence="3" id="KW-1185">Reference proteome</keyword>
<dbReference type="Proteomes" id="UP000054821">
    <property type="component" value="Unassembled WGS sequence"/>
</dbReference>
<dbReference type="SUPFAM" id="SSF58113">
    <property type="entry name" value="Apolipoprotein A-I"/>
    <property type="match status" value="1"/>
</dbReference>
<dbReference type="EMBL" id="JPDN02000006">
    <property type="protein sequence ID" value="PON28498.1"/>
    <property type="molecule type" value="Genomic_DNA"/>
</dbReference>
<sequence length="297" mass="33621">MDHDGSRLVIPNDCIMECKNSMHARFLSMRALANTNDFTIHFKDADTSKSTRDHLFQIASIFSASNTKRPATDHRRIDLQSLYGGIGGHVFDASTTLAGGNNDGDQALPKDTSAPPPIDYEPTRESKPLRKRLIEHLLDMENRLRNDMKVMTESSEKRLRNGMKDMIESSENRLRANVKNMIESTENRLRSHVKDVVEASESRLKEELNDMLDSRADDIDRRIDGSVDDLRTECIGTIESEFGYLKYGIEEVTNGLDEAEEKMKGVLSLLDEAGDGIERRVGRYLNSIRLQVTVEDE</sequence>
<name>A0A2P4ZW53_9HYPO</name>
<dbReference type="AlphaFoldDB" id="A0A2P4ZW53"/>
<organism evidence="2 3">
    <name type="scientific">Trichoderma gamsii</name>
    <dbReference type="NCBI Taxonomy" id="398673"/>
    <lineage>
        <taxon>Eukaryota</taxon>
        <taxon>Fungi</taxon>
        <taxon>Dikarya</taxon>
        <taxon>Ascomycota</taxon>
        <taxon>Pezizomycotina</taxon>
        <taxon>Sordariomycetes</taxon>
        <taxon>Hypocreomycetidae</taxon>
        <taxon>Hypocreales</taxon>
        <taxon>Hypocreaceae</taxon>
        <taxon>Trichoderma</taxon>
    </lineage>
</organism>
<evidence type="ECO:0000313" key="2">
    <source>
        <dbReference type="EMBL" id="PON28498.1"/>
    </source>
</evidence>
<dbReference type="RefSeq" id="XP_018661949.2">
    <property type="nucleotide sequence ID" value="XM_018804958.2"/>
</dbReference>
<protein>
    <submittedName>
        <fullName evidence="2">Uncharacterized protein</fullName>
    </submittedName>
</protein>
<accession>A0A2P4ZW53</accession>
<feature type="region of interest" description="Disordered" evidence="1">
    <location>
        <begin position="97"/>
        <end position="125"/>
    </location>
</feature>
<dbReference type="Gene3D" id="1.20.120.20">
    <property type="entry name" value="Apolipoprotein"/>
    <property type="match status" value="1"/>
</dbReference>
<evidence type="ECO:0000313" key="3">
    <source>
        <dbReference type="Proteomes" id="UP000054821"/>
    </source>
</evidence>
<evidence type="ECO:0000256" key="1">
    <source>
        <dbReference type="SAM" id="MobiDB-lite"/>
    </source>
</evidence>
<dbReference type="GeneID" id="29985041"/>
<gene>
    <name evidence="2" type="ORF">TGAM01_v202345</name>
</gene>
<reference evidence="2 3" key="1">
    <citation type="journal article" date="2016" name="Genome Announc.">
        <title>Draft Whole-Genome Sequence of Trichoderma gamsii T6085, a Promising Biocontrol Agent of Fusarium Head Blight on Wheat.</title>
        <authorList>
            <person name="Baroncelli R."/>
            <person name="Zapparata A."/>
            <person name="Piaggeschi G."/>
            <person name="Sarrocco S."/>
            <person name="Vannacci G."/>
        </authorList>
    </citation>
    <scope>NUCLEOTIDE SEQUENCE [LARGE SCALE GENOMIC DNA]</scope>
    <source>
        <strain evidence="2 3">T6085</strain>
    </source>
</reference>